<accession>A0A238X0V0</accession>
<evidence type="ECO:0008006" key="3">
    <source>
        <dbReference type="Google" id="ProtNLM"/>
    </source>
</evidence>
<gene>
    <name evidence="1" type="ORF">SAMN04488111_1426</name>
</gene>
<sequence>MVKEKFNKTTNILETAYIGNVNLSEVVNYIIATKNNKQYPRILKIISDTRDAEFNFSIEDLSVIVEENYKSLENYNGIIDAIIINNPKNTVLSVLYKEIAKTKKYKFEIFASKNAALTWLNKQKI</sequence>
<organism evidence="1 2">
    <name type="scientific">Lutibacter flavus</name>
    <dbReference type="NCBI Taxonomy" id="691689"/>
    <lineage>
        <taxon>Bacteria</taxon>
        <taxon>Pseudomonadati</taxon>
        <taxon>Bacteroidota</taxon>
        <taxon>Flavobacteriia</taxon>
        <taxon>Flavobacteriales</taxon>
        <taxon>Flavobacteriaceae</taxon>
        <taxon>Lutibacter</taxon>
    </lineage>
</organism>
<dbReference type="Proteomes" id="UP000198412">
    <property type="component" value="Unassembled WGS sequence"/>
</dbReference>
<keyword evidence="2" id="KW-1185">Reference proteome</keyword>
<reference evidence="2" key="1">
    <citation type="submission" date="2017-06" db="EMBL/GenBank/DDBJ databases">
        <authorList>
            <person name="Varghese N."/>
            <person name="Submissions S."/>
        </authorList>
    </citation>
    <scope>NUCLEOTIDE SEQUENCE [LARGE SCALE GENOMIC DNA]</scope>
    <source>
        <strain evidence="2">DSM 27993</strain>
    </source>
</reference>
<dbReference type="AlphaFoldDB" id="A0A238X0V0"/>
<evidence type="ECO:0000313" key="2">
    <source>
        <dbReference type="Proteomes" id="UP000198412"/>
    </source>
</evidence>
<proteinExistence type="predicted"/>
<dbReference type="RefSeq" id="WP_089377749.1">
    <property type="nucleotide sequence ID" value="NZ_FZNX01000002.1"/>
</dbReference>
<protein>
    <recommendedName>
        <fullName evidence="3">SpoIIAA-like</fullName>
    </recommendedName>
</protein>
<dbReference type="OrthoDB" id="1119845at2"/>
<evidence type="ECO:0000313" key="1">
    <source>
        <dbReference type="EMBL" id="SNR52290.1"/>
    </source>
</evidence>
<name>A0A238X0V0_9FLAO</name>
<dbReference type="EMBL" id="FZNX01000002">
    <property type="protein sequence ID" value="SNR52290.1"/>
    <property type="molecule type" value="Genomic_DNA"/>
</dbReference>